<dbReference type="Proteomes" id="UP000829398">
    <property type="component" value="Chromosome 8"/>
</dbReference>
<name>A0ACB8IG54_CITSI</name>
<dbReference type="EMBL" id="CM039177">
    <property type="protein sequence ID" value="KAH9695993.1"/>
    <property type="molecule type" value="Genomic_DNA"/>
</dbReference>
<evidence type="ECO:0000313" key="2">
    <source>
        <dbReference type="Proteomes" id="UP000829398"/>
    </source>
</evidence>
<comment type="caution">
    <text evidence="1">The sequence shown here is derived from an EMBL/GenBank/DDBJ whole genome shotgun (WGS) entry which is preliminary data.</text>
</comment>
<proteinExistence type="predicted"/>
<organism evidence="1 2">
    <name type="scientific">Citrus sinensis</name>
    <name type="common">Sweet orange</name>
    <name type="synonym">Citrus aurantium var. sinensis</name>
    <dbReference type="NCBI Taxonomy" id="2711"/>
    <lineage>
        <taxon>Eukaryota</taxon>
        <taxon>Viridiplantae</taxon>
        <taxon>Streptophyta</taxon>
        <taxon>Embryophyta</taxon>
        <taxon>Tracheophyta</taxon>
        <taxon>Spermatophyta</taxon>
        <taxon>Magnoliopsida</taxon>
        <taxon>eudicotyledons</taxon>
        <taxon>Gunneridae</taxon>
        <taxon>Pentapetalae</taxon>
        <taxon>rosids</taxon>
        <taxon>malvids</taxon>
        <taxon>Sapindales</taxon>
        <taxon>Rutaceae</taxon>
        <taxon>Aurantioideae</taxon>
        <taxon>Citrus</taxon>
    </lineage>
</organism>
<accession>A0ACB8IG54</accession>
<gene>
    <name evidence="1" type="ORF">KPL71_023000</name>
</gene>
<keyword evidence="2" id="KW-1185">Reference proteome</keyword>
<evidence type="ECO:0000313" key="1">
    <source>
        <dbReference type="EMBL" id="KAH9695993.1"/>
    </source>
</evidence>
<sequence>MACKTVPNGPLVLLALPRYEYVIVFFQFFPSSKRRNALRVKHVAKVVKALNLGDLLSGQGLKQETTLKRCGAIDELSQALQRKNQDIVNAMNLHDINVPNMDDMFMDRERSLRKAQEIINLHHYRVELYYIVLDMQLQELNSHFNKTNIELLLCLACLSPDDSFSAFNKQKLLWLAQLYPNEFSAIDIMALRIQLDTYILDIRTSGEFSQLEDISDLAKLMVKPKRHKVYPLIYLLIILALTLPIATVSVERAFSAMNILKNQL</sequence>
<protein>
    <submittedName>
        <fullName evidence="1">Uncharacterized protein</fullName>
    </submittedName>
</protein>
<reference evidence="2" key="1">
    <citation type="journal article" date="2023" name="Hortic. Res.">
        <title>A chromosome-level phased genome enabling allele-level studies in sweet orange: a case study on citrus Huanglongbing tolerance.</title>
        <authorList>
            <person name="Wu B."/>
            <person name="Yu Q."/>
            <person name="Deng Z."/>
            <person name="Duan Y."/>
            <person name="Luo F."/>
            <person name="Gmitter F. Jr."/>
        </authorList>
    </citation>
    <scope>NUCLEOTIDE SEQUENCE [LARGE SCALE GENOMIC DNA]</scope>
    <source>
        <strain evidence="2">cv. Valencia</strain>
    </source>
</reference>